<sequence>MAQPLSFPHPTSEDSRSLSNRYQKALGLADTSLSTSTCTTKSQNLDSRQKILGVGAEVFSSTDDDHFDWDDSGESDLDEAEREECQQRKLRAHHDHLEPENHLRRAKRLRKVYLCFMRLPRPIRTALLLVLGCSITIAYPLGRCNWSQHSGQNVWHPSPSAREKNQAGRDSSLTSTTLYLFTHGVLLSTYIWKSQVHLQQSTRDNTPARYTAFLMYITDYLWKSYSDSE</sequence>
<dbReference type="AlphaFoldDB" id="A0A5B0QDB1"/>
<reference evidence="2 3" key="1">
    <citation type="submission" date="2019-05" db="EMBL/GenBank/DDBJ databases">
        <title>Emergence of the Ug99 lineage of the wheat stem rust pathogen through somatic hybridization.</title>
        <authorList>
            <person name="Li F."/>
            <person name="Upadhyaya N.M."/>
            <person name="Sperschneider J."/>
            <person name="Matny O."/>
            <person name="Nguyen-Phuc H."/>
            <person name="Mago R."/>
            <person name="Raley C."/>
            <person name="Miller M.E."/>
            <person name="Silverstein K.A.T."/>
            <person name="Henningsen E."/>
            <person name="Hirsch C.D."/>
            <person name="Visser B."/>
            <person name="Pretorius Z.A."/>
            <person name="Steffenson B.J."/>
            <person name="Schwessinger B."/>
            <person name="Dodds P.N."/>
            <person name="Figueroa M."/>
        </authorList>
    </citation>
    <scope>NUCLEOTIDE SEQUENCE [LARGE SCALE GENOMIC DNA]</scope>
    <source>
        <strain evidence="2 3">Ug99</strain>
    </source>
</reference>
<dbReference type="EMBL" id="VDEP01000299">
    <property type="protein sequence ID" value="KAA1111207.1"/>
    <property type="molecule type" value="Genomic_DNA"/>
</dbReference>
<evidence type="ECO:0000313" key="3">
    <source>
        <dbReference type="Proteomes" id="UP000325313"/>
    </source>
</evidence>
<proteinExistence type="predicted"/>
<evidence type="ECO:0000256" key="1">
    <source>
        <dbReference type="SAM" id="MobiDB-lite"/>
    </source>
</evidence>
<feature type="region of interest" description="Disordered" evidence="1">
    <location>
        <begin position="1"/>
        <end position="20"/>
    </location>
</feature>
<comment type="caution">
    <text evidence="2">The sequence shown here is derived from an EMBL/GenBank/DDBJ whole genome shotgun (WGS) entry which is preliminary data.</text>
</comment>
<gene>
    <name evidence="2" type="ORF">PGTUg99_000096</name>
</gene>
<name>A0A5B0QDB1_PUCGR</name>
<dbReference type="Proteomes" id="UP000325313">
    <property type="component" value="Unassembled WGS sequence"/>
</dbReference>
<organism evidence="2 3">
    <name type="scientific">Puccinia graminis f. sp. tritici</name>
    <dbReference type="NCBI Taxonomy" id="56615"/>
    <lineage>
        <taxon>Eukaryota</taxon>
        <taxon>Fungi</taxon>
        <taxon>Dikarya</taxon>
        <taxon>Basidiomycota</taxon>
        <taxon>Pucciniomycotina</taxon>
        <taxon>Pucciniomycetes</taxon>
        <taxon>Pucciniales</taxon>
        <taxon>Pucciniaceae</taxon>
        <taxon>Puccinia</taxon>
    </lineage>
</organism>
<accession>A0A5B0QDB1</accession>
<evidence type="ECO:0000313" key="2">
    <source>
        <dbReference type="EMBL" id="KAA1111207.1"/>
    </source>
</evidence>
<protein>
    <submittedName>
        <fullName evidence="2">Uncharacterized protein</fullName>
    </submittedName>
</protein>